<dbReference type="KEGG" id="scb:SCAB_42981"/>
<keyword evidence="2" id="KW-1185">Reference proteome</keyword>
<gene>
    <name evidence="1" type="ordered locus">SCAB_42981</name>
</gene>
<name>C9Z5L4_STRSW</name>
<accession>C9Z5L4</accession>
<organism evidence="1 2">
    <name type="scientific">Streptomyces scabiei (strain 87.22)</name>
    <dbReference type="NCBI Taxonomy" id="680198"/>
    <lineage>
        <taxon>Bacteria</taxon>
        <taxon>Bacillati</taxon>
        <taxon>Actinomycetota</taxon>
        <taxon>Actinomycetes</taxon>
        <taxon>Kitasatosporales</taxon>
        <taxon>Streptomycetaceae</taxon>
        <taxon>Streptomyces</taxon>
    </lineage>
</organism>
<dbReference type="Proteomes" id="UP000001444">
    <property type="component" value="Chromosome"/>
</dbReference>
<evidence type="ECO:0000313" key="1">
    <source>
        <dbReference type="EMBL" id="CBG71368.1"/>
    </source>
</evidence>
<dbReference type="EMBL" id="FN554889">
    <property type="protein sequence ID" value="CBG71368.1"/>
    <property type="molecule type" value="Genomic_DNA"/>
</dbReference>
<dbReference type="HOGENOM" id="CLU_2060177_0_0_11"/>
<protein>
    <submittedName>
        <fullName evidence="1">Uncharacterized protein</fullName>
    </submittedName>
</protein>
<reference evidence="1 2" key="1">
    <citation type="journal article" date="2010" name="Mol. Plant Microbe Interact.">
        <title>Streptomyces scabies 87-22 contains a coronafacic acid-like biosynthetic cluster that contributes to plant-microbe interactions.</title>
        <authorList>
            <person name="Bignell D.R."/>
            <person name="Seipke R.F."/>
            <person name="Huguet-Tapia J.C."/>
            <person name="Chambers A.H."/>
            <person name="Parry R.J."/>
            <person name="Loria R."/>
        </authorList>
    </citation>
    <scope>NUCLEOTIDE SEQUENCE [LARGE SCALE GENOMIC DNA]</scope>
    <source>
        <strain evidence="1 2">87.22</strain>
    </source>
</reference>
<sequence>MNLVQSQVARREGELPLRFRRPFQLWSYQVSHRRLVLRSHPGGGLDGTVEIEFLNVLGMKLKSHYSELLVSAAPDAATTRIDEFVDIPDRHKAKFNALLVSDGSDDGFVVCGSLRVREA</sequence>
<proteinExistence type="predicted"/>
<evidence type="ECO:0000313" key="2">
    <source>
        <dbReference type="Proteomes" id="UP000001444"/>
    </source>
</evidence>
<dbReference type="eggNOG" id="ENOG5031VHX">
    <property type="taxonomic scope" value="Bacteria"/>
</dbReference>
<dbReference type="AlphaFoldDB" id="C9Z5L4"/>